<gene>
    <name evidence="2" type="ORF">Mth01_52900</name>
</gene>
<accession>A0A8J3W1R0</accession>
<comment type="caution">
    <text evidence="2">The sequence shown here is derived from an EMBL/GenBank/DDBJ whole genome shotgun (WGS) entry which is preliminary data.</text>
</comment>
<evidence type="ECO:0000313" key="3">
    <source>
        <dbReference type="Proteomes" id="UP000610966"/>
    </source>
</evidence>
<dbReference type="AlphaFoldDB" id="A0A8J3W1R0"/>
<feature type="domain" description="Nudix hydrolase" evidence="1">
    <location>
        <begin position="1"/>
        <end position="127"/>
    </location>
</feature>
<dbReference type="Gene3D" id="3.90.79.10">
    <property type="entry name" value="Nucleoside Triphosphate Pyrophosphohydrolase"/>
    <property type="match status" value="1"/>
</dbReference>
<organism evidence="2 3">
    <name type="scientific">Sphaerimonospora thailandensis</name>
    <dbReference type="NCBI Taxonomy" id="795644"/>
    <lineage>
        <taxon>Bacteria</taxon>
        <taxon>Bacillati</taxon>
        <taxon>Actinomycetota</taxon>
        <taxon>Actinomycetes</taxon>
        <taxon>Streptosporangiales</taxon>
        <taxon>Streptosporangiaceae</taxon>
        <taxon>Sphaerimonospora</taxon>
    </lineage>
</organism>
<evidence type="ECO:0000313" key="2">
    <source>
        <dbReference type="EMBL" id="GIH73037.1"/>
    </source>
</evidence>
<name>A0A8J3W1R0_9ACTN</name>
<dbReference type="Proteomes" id="UP000610966">
    <property type="component" value="Unassembled WGS sequence"/>
</dbReference>
<protein>
    <recommendedName>
        <fullName evidence="1">Nudix hydrolase domain-containing protein</fullName>
    </recommendedName>
</protein>
<reference evidence="2" key="1">
    <citation type="submission" date="2021-01" db="EMBL/GenBank/DDBJ databases">
        <title>Whole genome shotgun sequence of Sphaerimonospora thailandensis NBRC 107569.</title>
        <authorList>
            <person name="Komaki H."/>
            <person name="Tamura T."/>
        </authorList>
    </citation>
    <scope>NUCLEOTIDE SEQUENCE</scope>
    <source>
        <strain evidence="2">NBRC 107569</strain>
    </source>
</reference>
<keyword evidence="3" id="KW-1185">Reference proteome</keyword>
<dbReference type="Pfam" id="PF00293">
    <property type="entry name" value="NUDIX"/>
    <property type="match status" value="1"/>
</dbReference>
<sequence length="149" mass="16678">MKERVRGVLITPAGNLLTIKRVRPGVDPYWVLPGGGVEPDDATLEAALLREIDEELAGQPTIDALIHILETDEDRQYFFLGRIGSWDPDRRTGPEFADPSSGQYITEEVPLHPEQLTQIALKPEPIAHLLTKHASELFQLADLRLTHKI</sequence>
<dbReference type="RefSeq" id="WP_204018681.1">
    <property type="nucleotide sequence ID" value="NZ_BOOG01000070.1"/>
</dbReference>
<dbReference type="PROSITE" id="PS51462">
    <property type="entry name" value="NUDIX"/>
    <property type="match status" value="1"/>
</dbReference>
<dbReference type="InterPro" id="IPR015797">
    <property type="entry name" value="NUDIX_hydrolase-like_dom_sf"/>
</dbReference>
<dbReference type="EMBL" id="BOOG01000070">
    <property type="protein sequence ID" value="GIH73037.1"/>
    <property type="molecule type" value="Genomic_DNA"/>
</dbReference>
<proteinExistence type="predicted"/>
<evidence type="ECO:0000259" key="1">
    <source>
        <dbReference type="PROSITE" id="PS51462"/>
    </source>
</evidence>
<dbReference type="CDD" id="cd04669">
    <property type="entry name" value="NUDIX_Hydrolase"/>
    <property type="match status" value="1"/>
</dbReference>
<dbReference type="InterPro" id="IPR000086">
    <property type="entry name" value="NUDIX_hydrolase_dom"/>
</dbReference>
<dbReference type="SUPFAM" id="SSF55811">
    <property type="entry name" value="Nudix"/>
    <property type="match status" value="1"/>
</dbReference>